<evidence type="ECO:0008006" key="5">
    <source>
        <dbReference type="Google" id="ProtNLM"/>
    </source>
</evidence>
<dbReference type="GO" id="GO:0042834">
    <property type="term" value="F:peptidoglycan binding"/>
    <property type="evidence" value="ECO:0007669"/>
    <property type="project" value="InterPro"/>
</dbReference>
<accession>A0A066UKG7</accession>
<dbReference type="OrthoDB" id="6655985at2"/>
<organism evidence="3 4">
    <name type="scientific">Moraxella bovoculi 237</name>
    <dbReference type="NCBI Taxonomy" id="743974"/>
    <lineage>
        <taxon>Bacteria</taxon>
        <taxon>Pseudomonadati</taxon>
        <taxon>Pseudomonadota</taxon>
        <taxon>Gammaproteobacteria</taxon>
        <taxon>Moraxellales</taxon>
        <taxon>Moraxellaceae</taxon>
        <taxon>Moraxella</taxon>
    </lineage>
</organism>
<evidence type="ECO:0000313" key="4">
    <source>
        <dbReference type="Proteomes" id="UP000035860"/>
    </source>
</evidence>
<feature type="compositionally biased region" description="Polar residues" evidence="1">
    <location>
        <begin position="298"/>
        <end position="308"/>
    </location>
</feature>
<sequence>MAISAEMKERYFRRQALYWFALAVAMLAACFILWLVSSAPKIIKDTKDEQATEVVADLPTRIDALGELDKEVPPIDFSTLVMDLRTYPAEFKDRNYFNSKNYAIELMDVSQNEIIVNYLDSRPNDRNKFAYFRYLDSNQNPRYILTYGKFDSMEAARAANQAMDFDLPGSVVPNAVSMSGYLDIIDDYERGEVVQDLSSRQPRQVKLRATRNEIPVQAATRADEELANKSREQVLEKVQQIQTSIDKPVTIVTDVKLPKENAQSEPKAQPQQKPKAEKEPVAASPPSKAPEKEVPTPMVNTSKVPGSE</sequence>
<dbReference type="eggNOG" id="ENOG5032ZVD">
    <property type="taxonomic scope" value="Bacteria"/>
</dbReference>
<evidence type="ECO:0000256" key="1">
    <source>
        <dbReference type="SAM" id="MobiDB-lite"/>
    </source>
</evidence>
<keyword evidence="2" id="KW-0812">Transmembrane</keyword>
<gene>
    <name evidence="3" type="ORF">MBO_08047</name>
</gene>
<dbReference type="EMBL" id="AOMT01000028">
    <property type="protein sequence ID" value="KDN24663.1"/>
    <property type="molecule type" value="Genomic_DNA"/>
</dbReference>
<dbReference type="InterPro" id="IPR036680">
    <property type="entry name" value="SPOR-like_sf"/>
</dbReference>
<reference evidence="3 4" key="1">
    <citation type="journal article" date="2014" name="Genome Announc.">
        <title>Draft Genome Sequence of Moraxella bovoculi Strain 237T (ATCC BAA-1259T) Isolated from a Calf with Infectious Bovine Keratoconjunctivitis.</title>
        <authorList>
            <person name="Calcutt M.J."/>
            <person name="Foecking M.F."/>
            <person name="Martin N.T."/>
            <person name="Mhlanga-Mutangadura T."/>
            <person name="Reilly T.J."/>
        </authorList>
    </citation>
    <scope>NUCLEOTIDE SEQUENCE [LARGE SCALE GENOMIC DNA]</scope>
    <source>
        <strain evidence="3 4">237</strain>
    </source>
</reference>
<feature type="transmembrane region" description="Helical" evidence="2">
    <location>
        <begin position="16"/>
        <end position="36"/>
    </location>
</feature>
<dbReference type="Proteomes" id="UP000035860">
    <property type="component" value="Unassembled WGS sequence"/>
</dbReference>
<protein>
    <recommendedName>
        <fullName evidence="5">SPOR domain-containing protein</fullName>
    </recommendedName>
</protein>
<dbReference type="Gene3D" id="3.30.70.1070">
    <property type="entry name" value="Sporulation related repeat"/>
    <property type="match status" value="1"/>
</dbReference>
<feature type="compositionally biased region" description="Low complexity" evidence="1">
    <location>
        <begin position="263"/>
        <end position="273"/>
    </location>
</feature>
<keyword evidence="4" id="KW-1185">Reference proteome</keyword>
<evidence type="ECO:0000313" key="3">
    <source>
        <dbReference type="EMBL" id="KDN24663.1"/>
    </source>
</evidence>
<dbReference type="RefSeq" id="WP_052585389.1">
    <property type="nucleotide sequence ID" value="NZ_AOMT01000028.1"/>
</dbReference>
<comment type="caution">
    <text evidence="3">The sequence shown here is derived from an EMBL/GenBank/DDBJ whole genome shotgun (WGS) entry which is preliminary data.</text>
</comment>
<name>A0A066UKG7_9GAMM</name>
<feature type="region of interest" description="Disordered" evidence="1">
    <location>
        <begin position="256"/>
        <end position="308"/>
    </location>
</feature>
<dbReference type="AlphaFoldDB" id="A0A066UKG7"/>
<evidence type="ECO:0000256" key="2">
    <source>
        <dbReference type="SAM" id="Phobius"/>
    </source>
</evidence>
<keyword evidence="2" id="KW-1133">Transmembrane helix</keyword>
<keyword evidence="2" id="KW-0472">Membrane</keyword>
<proteinExistence type="predicted"/>